<sequence>MKRTRMAVCTAIGAAAVVLTVAAPAAQAHVSIDPSEAEQGGYAVLTLRVPNESDTASTTRLEVHLDPEHPLASVRPQPVPGWDVEVQTAELDEPIELHGGQVTEAPTTIIWSGGEIEPGMFQQFPISVGPLPEDTDQLVLRALQEYDDGEVARWIEEPTEDGVEPENPAPVLTLTPGEGGHHGAESGEGADATADEAAHDAAEPAAAGSSDEAGTDTTARVLAGVGIAVGVAGVAFGVLAGRRRSAGDGAERTTAP</sequence>
<feature type="chain" id="PRO_5045805106" evidence="3">
    <location>
        <begin position="29"/>
        <end position="256"/>
    </location>
</feature>
<evidence type="ECO:0000256" key="3">
    <source>
        <dbReference type="SAM" id="SignalP"/>
    </source>
</evidence>
<evidence type="ECO:0000313" key="6">
    <source>
        <dbReference type="Proteomes" id="UP001183420"/>
    </source>
</evidence>
<dbReference type="Gene3D" id="2.60.40.2230">
    <property type="entry name" value="Uncharacterised protein YcnI-like PF07987, DUF1775"/>
    <property type="match status" value="1"/>
</dbReference>
<comment type="caution">
    <text evidence="5">The sequence shown here is derived from an EMBL/GenBank/DDBJ whole genome shotgun (WGS) entry which is preliminary data.</text>
</comment>
<feature type="domain" description="YncI copper-binding" evidence="4">
    <location>
        <begin position="29"/>
        <end position="174"/>
    </location>
</feature>
<dbReference type="EMBL" id="JAVREM010000004">
    <property type="protein sequence ID" value="MDT0318114.1"/>
    <property type="molecule type" value="Genomic_DNA"/>
</dbReference>
<dbReference type="Proteomes" id="UP001183420">
    <property type="component" value="Unassembled WGS sequence"/>
</dbReference>
<evidence type="ECO:0000256" key="1">
    <source>
        <dbReference type="SAM" id="MobiDB-lite"/>
    </source>
</evidence>
<dbReference type="RefSeq" id="WP_311596551.1">
    <property type="nucleotide sequence ID" value="NZ_JAVREM010000004.1"/>
</dbReference>
<keyword evidence="2" id="KW-0472">Membrane</keyword>
<feature type="compositionally biased region" description="Low complexity" evidence="1">
    <location>
        <begin position="203"/>
        <end position="212"/>
    </location>
</feature>
<evidence type="ECO:0000256" key="2">
    <source>
        <dbReference type="SAM" id="Phobius"/>
    </source>
</evidence>
<name>A0ABU2LKK1_9ACTN</name>
<keyword evidence="2" id="KW-1133">Transmembrane helix</keyword>
<organism evidence="5 6">
    <name type="scientific">Streptomyces millisiae</name>
    <dbReference type="NCBI Taxonomy" id="3075542"/>
    <lineage>
        <taxon>Bacteria</taxon>
        <taxon>Bacillati</taxon>
        <taxon>Actinomycetota</taxon>
        <taxon>Actinomycetes</taxon>
        <taxon>Kitasatosporales</taxon>
        <taxon>Streptomycetaceae</taxon>
        <taxon>Streptomyces</taxon>
    </lineage>
</organism>
<dbReference type="InterPro" id="IPR038507">
    <property type="entry name" value="YcnI-like_sf"/>
</dbReference>
<keyword evidence="6" id="KW-1185">Reference proteome</keyword>
<accession>A0ABU2LKK1</accession>
<dbReference type="InterPro" id="IPR012533">
    <property type="entry name" value="YcnI-copper_dom"/>
</dbReference>
<proteinExistence type="predicted"/>
<evidence type="ECO:0000313" key="5">
    <source>
        <dbReference type="EMBL" id="MDT0318114.1"/>
    </source>
</evidence>
<dbReference type="CDD" id="cd08545">
    <property type="entry name" value="YcnI_like"/>
    <property type="match status" value="1"/>
</dbReference>
<reference evidence="6" key="1">
    <citation type="submission" date="2023-07" db="EMBL/GenBank/DDBJ databases">
        <title>30 novel species of actinomycetes from the DSMZ collection.</title>
        <authorList>
            <person name="Nouioui I."/>
        </authorList>
    </citation>
    <scope>NUCLEOTIDE SEQUENCE [LARGE SCALE GENOMIC DNA]</scope>
    <source>
        <strain evidence="6">DSM 44918</strain>
    </source>
</reference>
<dbReference type="Pfam" id="PF07987">
    <property type="entry name" value="DUF1775"/>
    <property type="match status" value="1"/>
</dbReference>
<keyword evidence="3" id="KW-0732">Signal</keyword>
<feature type="region of interest" description="Disordered" evidence="1">
    <location>
        <begin position="157"/>
        <end position="213"/>
    </location>
</feature>
<gene>
    <name evidence="5" type="ORF">RNC47_07180</name>
</gene>
<evidence type="ECO:0000259" key="4">
    <source>
        <dbReference type="Pfam" id="PF07987"/>
    </source>
</evidence>
<feature type="transmembrane region" description="Helical" evidence="2">
    <location>
        <begin position="221"/>
        <end position="240"/>
    </location>
</feature>
<keyword evidence="2" id="KW-0812">Transmembrane</keyword>
<feature type="signal peptide" evidence="3">
    <location>
        <begin position="1"/>
        <end position="28"/>
    </location>
</feature>
<protein>
    <submittedName>
        <fullName evidence="5">YcnI family protein</fullName>
    </submittedName>
</protein>